<name>A0A8R7UP81_TRIUA</name>
<evidence type="ECO:0000313" key="3">
    <source>
        <dbReference type="Proteomes" id="UP000015106"/>
    </source>
</evidence>
<evidence type="ECO:0008006" key="4">
    <source>
        <dbReference type="Google" id="ProtNLM"/>
    </source>
</evidence>
<dbReference type="Proteomes" id="UP000015106">
    <property type="component" value="Chromosome 5"/>
</dbReference>
<reference evidence="2" key="3">
    <citation type="submission" date="2022-06" db="UniProtKB">
        <authorList>
            <consortium name="EnsemblPlants"/>
        </authorList>
    </citation>
    <scope>IDENTIFICATION</scope>
</reference>
<dbReference type="EnsemblPlants" id="TuG1812G0500005276.01.T07">
    <property type="protein sequence ID" value="TuG1812G0500005276.01.T07"/>
    <property type="gene ID" value="TuG1812G0500005276.01"/>
</dbReference>
<proteinExistence type="predicted"/>
<dbReference type="AlphaFoldDB" id="A0A8R7UP81"/>
<reference evidence="3" key="1">
    <citation type="journal article" date="2013" name="Nature">
        <title>Draft genome of the wheat A-genome progenitor Triticum urartu.</title>
        <authorList>
            <person name="Ling H.Q."/>
            <person name="Zhao S."/>
            <person name="Liu D."/>
            <person name="Wang J."/>
            <person name="Sun H."/>
            <person name="Zhang C."/>
            <person name="Fan H."/>
            <person name="Li D."/>
            <person name="Dong L."/>
            <person name="Tao Y."/>
            <person name="Gao C."/>
            <person name="Wu H."/>
            <person name="Li Y."/>
            <person name="Cui Y."/>
            <person name="Guo X."/>
            <person name="Zheng S."/>
            <person name="Wang B."/>
            <person name="Yu K."/>
            <person name="Liang Q."/>
            <person name="Yang W."/>
            <person name="Lou X."/>
            <person name="Chen J."/>
            <person name="Feng M."/>
            <person name="Jian J."/>
            <person name="Zhang X."/>
            <person name="Luo G."/>
            <person name="Jiang Y."/>
            <person name="Liu J."/>
            <person name="Wang Z."/>
            <person name="Sha Y."/>
            <person name="Zhang B."/>
            <person name="Wu H."/>
            <person name="Tang D."/>
            <person name="Shen Q."/>
            <person name="Xue P."/>
            <person name="Zou S."/>
            <person name="Wang X."/>
            <person name="Liu X."/>
            <person name="Wang F."/>
            <person name="Yang Y."/>
            <person name="An X."/>
            <person name="Dong Z."/>
            <person name="Zhang K."/>
            <person name="Zhang X."/>
            <person name="Luo M.C."/>
            <person name="Dvorak J."/>
            <person name="Tong Y."/>
            <person name="Wang J."/>
            <person name="Yang H."/>
            <person name="Li Z."/>
            <person name="Wang D."/>
            <person name="Zhang A."/>
            <person name="Wang J."/>
        </authorList>
    </citation>
    <scope>NUCLEOTIDE SEQUENCE</scope>
    <source>
        <strain evidence="3">cv. G1812</strain>
    </source>
</reference>
<protein>
    <recommendedName>
        <fullName evidence="4">Secreted protein</fullName>
    </recommendedName>
</protein>
<dbReference type="Gramene" id="TuG1812G0500005276.01.T07">
    <property type="protein sequence ID" value="TuG1812G0500005276.01.T07"/>
    <property type="gene ID" value="TuG1812G0500005276.01"/>
</dbReference>
<sequence>MQGWFLFLHLFFLVSRRANLTIPLSVSSTRCFKGFEWSLLCEPLPCPQLHAVGLTGSCGFLARDSLRHHGFMCTTSAVETSATMCIDTKAMFPITLWCLASSCISIRCS</sequence>
<keyword evidence="1" id="KW-0732">Signal</keyword>
<organism evidence="2 3">
    <name type="scientific">Triticum urartu</name>
    <name type="common">Red wild einkorn</name>
    <name type="synonym">Crithodium urartu</name>
    <dbReference type="NCBI Taxonomy" id="4572"/>
    <lineage>
        <taxon>Eukaryota</taxon>
        <taxon>Viridiplantae</taxon>
        <taxon>Streptophyta</taxon>
        <taxon>Embryophyta</taxon>
        <taxon>Tracheophyta</taxon>
        <taxon>Spermatophyta</taxon>
        <taxon>Magnoliopsida</taxon>
        <taxon>Liliopsida</taxon>
        <taxon>Poales</taxon>
        <taxon>Poaceae</taxon>
        <taxon>BOP clade</taxon>
        <taxon>Pooideae</taxon>
        <taxon>Triticodae</taxon>
        <taxon>Triticeae</taxon>
        <taxon>Triticinae</taxon>
        <taxon>Triticum</taxon>
    </lineage>
</organism>
<keyword evidence="3" id="KW-1185">Reference proteome</keyword>
<reference evidence="2" key="2">
    <citation type="submission" date="2018-03" db="EMBL/GenBank/DDBJ databases">
        <title>The Triticum urartu genome reveals the dynamic nature of wheat genome evolution.</title>
        <authorList>
            <person name="Ling H."/>
            <person name="Ma B."/>
            <person name="Shi X."/>
            <person name="Liu H."/>
            <person name="Dong L."/>
            <person name="Sun H."/>
            <person name="Cao Y."/>
            <person name="Gao Q."/>
            <person name="Zheng S."/>
            <person name="Li Y."/>
            <person name="Yu Y."/>
            <person name="Du H."/>
            <person name="Qi M."/>
            <person name="Li Y."/>
            <person name="Yu H."/>
            <person name="Cui Y."/>
            <person name="Wang N."/>
            <person name="Chen C."/>
            <person name="Wu H."/>
            <person name="Zhao Y."/>
            <person name="Zhang J."/>
            <person name="Li Y."/>
            <person name="Zhou W."/>
            <person name="Zhang B."/>
            <person name="Hu W."/>
            <person name="Eijk M."/>
            <person name="Tang J."/>
            <person name="Witsenboer H."/>
            <person name="Zhao S."/>
            <person name="Li Z."/>
            <person name="Zhang A."/>
            <person name="Wang D."/>
            <person name="Liang C."/>
        </authorList>
    </citation>
    <scope>NUCLEOTIDE SEQUENCE [LARGE SCALE GENOMIC DNA]</scope>
    <source>
        <strain evidence="2">cv. G1812</strain>
    </source>
</reference>
<accession>A0A8R7UP81</accession>
<feature type="chain" id="PRO_5035751659" description="Secreted protein" evidence="1">
    <location>
        <begin position="19"/>
        <end position="109"/>
    </location>
</feature>
<evidence type="ECO:0000256" key="1">
    <source>
        <dbReference type="SAM" id="SignalP"/>
    </source>
</evidence>
<evidence type="ECO:0000313" key="2">
    <source>
        <dbReference type="EnsemblPlants" id="TuG1812G0500005276.01.T07"/>
    </source>
</evidence>
<feature type="signal peptide" evidence="1">
    <location>
        <begin position="1"/>
        <end position="18"/>
    </location>
</feature>